<gene>
    <name evidence="1" type="ORF">FWK35_00010097</name>
</gene>
<name>A0A6G0YVH2_APHCR</name>
<dbReference type="AlphaFoldDB" id="A0A6G0YVH2"/>
<comment type="caution">
    <text evidence="1">The sequence shown here is derived from an EMBL/GenBank/DDBJ whole genome shotgun (WGS) entry which is preliminary data.</text>
</comment>
<evidence type="ECO:0000313" key="1">
    <source>
        <dbReference type="EMBL" id="KAF0762038.1"/>
    </source>
</evidence>
<dbReference type="GO" id="GO:0035102">
    <property type="term" value="C:PRC1 complex"/>
    <property type="evidence" value="ECO:0007669"/>
    <property type="project" value="TreeGrafter"/>
</dbReference>
<dbReference type="Proteomes" id="UP000478052">
    <property type="component" value="Unassembled WGS sequence"/>
</dbReference>
<dbReference type="GO" id="GO:1990841">
    <property type="term" value="F:promoter-specific chromatin binding"/>
    <property type="evidence" value="ECO:0007669"/>
    <property type="project" value="TreeGrafter"/>
</dbReference>
<dbReference type="PANTHER" id="PTHR10825:SF29">
    <property type="entry name" value="POLYCOMB GROUP RING FINGER PROTEIN 1"/>
    <property type="match status" value="1"/>
</dbReference>
<dbReference type="OrthoDB" id="1305878at2759"/>
<proteinExistence type="predicted"/>
<protein>
    <submittedName>
        <fullName evidence="1">Polycomb group protein Psc-like</fullName>
    </submittedName>
</protein>
<dbReference type="PANTHER" id="PTHR10825">
    <property type="entry name" value="RING FINGER DOMAIN-CONTAINING, POLYCOMB GROUP COMPONENT"/>
    <property type="match status" value="1"/>
</dbReference>
<keyword evidence="2" id="KW-1185">Reference proteome</keyword>
<accession>A0A6G0YVH2</accession>
<organism evidence="1 2">
    <name type="scientific">Aphis craccivora</name>
    <name type="common">Cowpea aphid</name>
    <dbReference type="NCBI Taxonomy" id="307492"/>
    <lineage>
        <taxon>Eukaryota</taxon>
        <taxon>Metazoa</taxon>
        <taxon>Ecdysozoa</taxon>
        <taxon>Arthropoda</taxon>
        <taxon>Hexapoda</taxon>
        <taxon>Insecta</taxon>
        <taxon>Pterygota</taxon>
        <taxon>Neoptera</taxon>
        <taxon>Paraneoptera</taxon>
        <taxon>Hemiptera</taxon>
        <taxon>Sternorrhyncha</taxon>
        <taxon>Aphidomorpha</taxon>
        <taxon>Aphidoidea</taxon>
        <taxon>Aphididae</taxon>
        <taxon>Aphidini</taxon>
        <taxon>Aphis</taxon>
        <taxon>Aphis</taxon>
    </lineage>
</organism>
<sequence length="81" mass="8979">MSSSSSSSSSSSPPWLLQKLFGDPVVPCVGGRVKLTDVNRQLICVLCRGYLVDATSIVECLHSCKLHYIYYYTIEMAFITL</sequence>
<evidence type="ECO:0000313" key="2">
    <source>
        <dbReference type="Proteomes" id="UP000478052"/>
    </source>
</evidence>
<dbReference type="GO" id="GO:0000122">
    <property type="term" value="P:negative regulation of transcription by RNA polymerase II"/>
    <property type="evidence" value="ECO:0007669"/>
    <property type="project" value="TreeGrafter"/>
</dbReference>
<reference evidence="1 2" key="1">
    <citation type="submission" date="2019-08" db="EMBL/GenBank/DDBJ databases">
        <title>Whole genome of Aphis craccivora.</title>
        <authorList>
            <person name="Voronova N.V."/>
            <person name="Shulinski R.S."/>
            <person name="Bandarenka Y.V."/>
            <person name="Zhorov D.G."/>
            <person name="Warner D."/>
        </authorList>
    </citation>
    <scope>NUCLEOTIDE SEQUENCE [LARGE SCALE GENOMIC DNA]</scope>
    <source>
        <strain evidence="1">180601</strain>
        <tissue evidence="1">Whole Body</tissue>
    </source>
</reference>
<dbReference type="EMBL" id="VUJU01002237">
    <property type="protein sequence ID" value="KAF0762038.1"/>
    <property type="molecule type" value="Genomic_DNA"/>
</dbReference>